<dbReference type="PANTHER" id="PTHR11803">
    <property type="entry name" value="2-IMINOBUTANOATE/2-IMINOPROPANOATE DEAMINASE RIDA"/>
    <property type="match status" value="1"/>
</dbReference>
<evidence type="ECO:0000313" key="3">
    <source>
        <dbReference type="EMBL" id="NKF23874.1"/>
    </source>
</evidence>
<dbReference type="EMBL" id="JAAVXB010000010">
    <property type="protein sequence ID" value="NKF23874.1"/>
    <property type="molecule type" value="Genomic_DNA"/>
</dbReference>
<keyword evidence="2" id="KW-0732">Signal</keyword>
<feature type="signal peptide" evidence="2">
    <location>
        <begin position="1"/>
        <end position="21"/>
    </location>
</feature>
<feature type="chain" id="PRO_5037569886" description="Enamine deaminase RidA, house cleaning of reactive enamine intermediates, YjgF/YER057c/UK114 family" evidence="2">
    <location>
        <begin position="22"/>
        <end position="167"/>
    </location>
</feature>
<evidence type="ECO:0000256" key="1">
    <source>
        <dbReference type="ARBA" id="ARBA00010552"/>
    </source>
</evidence>
<dbReference type="InterPro" id="IPR035959">
    <property type="entry name" value="RutC-like_sf"/>
</dbReference>
<gene>
    <name evidence="3" type="ORF">G7Y82_16290</name>
</gene>
<dbReference type="Gene3D" id="3.30.1330.40">
    <property type="entry name" value="RutC-like"/>
    <property type="match status" value="1"/>
</dbReference>
<dbReference type="GO" id="GO:0005829">
    <property type="term" value="C:cytosol"/>
    <property type="evidence" value="ECO:0007669"/>
    <property type="project" value="TreeGrafter"/>
</dbReference>
<evidence type="ECO:0000313" key="4">
    <source>
        <dbReference type="Proteomes" id="UP000653472"/>
    </source>
</evidence>
<dbReference type="Pfam" id="PF01042">
    <property type="entry name" value="Ribonuc_L-PSP"/>
    <property type="match status" value="1"/>
</dbReference>
<name>A0A970BA00_9GAMM</name>
<dbReference type="PANTHER" id="PTHR11803:SF59">
    <property type="entry name" value="ENDORIBONUCLEASE"/>
    <property type="match status" value="1"/>
</dbReference>
<evidence type="ECO:0000256" key="2">
    <source>
        <dbReference type="SAM" id="SignalP"/>
    </source>
</evidence>
<dbReference type="CDD" id="cd06151">
    <property type="entry name" value="YjgF_YER057c_UK114_like_3"/>
    <property type="match status" value="1"/>
</dbReference>
<dbReference type="InterPro" id="IPR019897">
    <property type="entry name" value="RidA_CS"/>
</dbReference>
<reference evidence="3" key="1">
    <citation type="submission" date="2020-03" db="EMBL/GenBank/DDBJ databases">
        <title>Solimonas marina sp. nov., isolated from deep seawater of the Pacific Ocean.</title>
        <authorList>
            <person name="Liu X."/>
            <person name="Lai Q."/>
            <person name="Sun F."/>
            <person name="Gai Y."/>
            <person name="Li G."/>
            <person name="Shao Z."/>
        </authorList>
    </citation>
    <scope>NUCLEOTIDE SEQUENCE</scope>
    <source>
        <strain evidence="3">C16B3</strain>
    </source>
</reference>
<accession>A0A970BA00</accession>
<proteinExistence type="inferred from homology"/>
<dbReference type="AlphaFoldDB" id="A0A970BA00"/>
<comment type="similarity">
    <text evidence="1">Belongs to the RutC family.</text>
</comment>
<comment type="caution">
    <text evidence="3">The sequence shown here is derived from an EMBL/GenBank/DDBJ whole genome shotgun (WGS) entry which is preliminary data.</text>
</comment>
<dbReference type="PROSITE" id="PS01094">
    <property type="entry name" value="UPF0076"/>
    <property type="match status" value="1"/>
</dbReference>
<protein>
    <recommendedName>
        <fullName evidence="5">Enamine deaminase RidA, house cleaning of reactive enamine intermediates, YjgF/YER057c/UK114 family</fullName>
    </recommendedName>
</protein>
<dbReference type="InterPro" id="IPR006175">
    <property type="entry name" value="YjgF/YER057c/UK114"/>
</dbReference>
<organism evidence="3 4">
    <name type="scientific">Solimonas marina</name>
    <dbReference type="NCBI Taxonomy" id="2714601"/>
    <lineage>
        <taxon>Bacteria</taxon>
        <taxon>Pseudomonadati</taxon>
        <taxon>Pseudomonadota</taxon>
        <taxon>Gammaproteobacteria</taxon>
        <taxon>Nevskiales</taxon>
        <taxon>Nevskiaceae</taxon>
        <taxon>Solimonas</taxon>
    </lineage>
</organism>
<sequence length="167" mass="17474">MKKWWAPTLVGAMALSAVAYAADQGGIKIYRGERKGGVIAKAVEVPGDKTLIFLSGKTGPIINKDVPKDTVAARGDMETQTRGALTAIQEQLKSLGLDMKDVVKATVFMVGDPDKGGELDKAGMNKAFGEFFGTDAQPNVPARSAFQVAGLAGKGALVEIEVIAARP</sequence>
<dbReference type="Proteomes" id="UP000653472">
    <property type="component" value="Unassembled WGS sequence"/>
</dbReference>
<evidence type="ECO:0008006" key="5">
    <source>
        <dbReference type="Google" id="ProtNLM"/>
    </source>
</evidence>
<dbReference type="GO" id="GO:0019239">
    <property type="term" value="F:deaminase activity"/>
    <property type="evidence" value="ECO:0007669"/>
    <property type="project" value="TreeGrafter"/>
</dbReference>
<keyword evidence="4" id="KW-1185">Reference proteome</keyword>
<dbReference type="SUPFAM" id="SSF55298">
    <property type="entry name" value="YjgF-like"/>
    <property type="match status" value="1"/>
</dbReference>